<feature type="transmembrane region" description="Helical" evidence="2">
    <location>
        <begin position="6"/>
        <end position="24"/>
    </location>
</feature>
<evidence type="ECO:0000313" key="3">
    <source>
        <dbReference type="EMBL" id="ADD95930.1"/>
    </source>
</evidence>
<keyword evidence="2" id="KW-1133">Transmembrane helix</keyword>
<name>D6PJM9_9ZZZZ</name>
<evidence type="ECO:0000256" key="2">
    <source>
        <dbReference type="SAM" id="Phobius"/>
    </source>
</evidence>
<evidence type="ECO:0000256" key="1">
    <source>
        <dbReference type="SAM" id="MobiDB-lite"/>
    </source>
</evidence>
<feature type="compositionally biased region" description="Pro residues" evidence="1">
    <location>
        <begin position="57"/>
        <end position="69"/>
    </location>
</feature>
<reference evidence="3" key="1">
    <citation type="journal article" date="2010" name="ISME J.">
        <title>Metagenome of the Mediterranean deep chlorophyll maximum studied by direct and fosmid library 454 pyrosequencing.</title>
        <authorList>
            <person name="Ghai R."/>
            <person name="Martin-Cuadrado A.B."/>
            <person name="Molto A.G."/>
            <person name="Heredia I.G."/>
            <person name="Cabrera R."/>
            <person name="Martin J."/>
            <person name="Verdu M."/>
            <person name="Deschamps P."/>
            <person name="Moreira D."/>
            <person name="Lopez-Garcia P."/>
            <person name="Mira A."/>
            <person name="Rodriguez-Valera F."/>
        </authorList>
    </citation>
    <scope>NUCLEOTIDE SEQUENCE</scope>
</reference>
<keyword evidence="2" id="KW-0472">Membrane</keyword>
<proteinExistence type="predicted"/>
<accession>D6PJM9</accession>
<dbReference type="AlphaFoldDB" id="D6PJM9"/>
<dbReference type="EMBL" id="GU943111">
    <property type="protein sequence ID" value="ADD95930.1"/>
    <property type="molecule type" value="Genomic_DNA"/>
</dbReference>
<feature type="region of interest" description="Disordered" evidence="1">
    <location>
        <begin position="48"/>
        <end position="69"/>
    </location>
</feature>
<keyword evidence="2" id="KW-0812">Transmembrane</keyword>
<organism evidence="3">
    <name type="scientific">uncultured organism MedDCM-OCT-S04-C1</name>
    <dbReference type="NCBI Taxonomy" id="743604"/>
    <lineage>
        <taxon>unclassified sequences</taxon>
        <taxon>environmental samples</taxon>
    </lineage>
</organism>
<protein>
    <submittedName>
        <fullName evidence="3">Uncharacterized protein</fullName>
    </submittedName>
</protein>
<sequence length="69" mass="7756">MFESNLLIYILGTVVVILATILGTKAVRRRKNKPVNIWEGYANSPVAPQTFRAPTRPIVPPPPQAFNRR</sequence>